<evidence type="ECO:0000259" key="9">
    <source>
        <dbReference type="Pfam" id="PF00107"/>
    </source>
</evidence>
<keyword evidence="4 8" id="KW-0479">Metal-binding</keyword>
<evidence type="ECO:0000313" key="12">
    <source>
        <dbReference type="Proteomes" id="UP001601992"/>
    </source>
</evidence>
<dbReference type="CDD" id="cd08231">
    <property type="entry name" value="MDR_TM0436_like"/>
    <property type="match status" value="1"/>
</dbReference>
<evidence type="ECO:0000256" key="2">
    <source>
        <dbReference type="ARBA" id="ARBA00008072"/>
    </source>
</evidence>
<dbReference type="InterPro" id="IPR036291">
    <property type="entry name" value="NAD(P)-bd_dom_sf"/>
</dbReference>
<dbReference type="PANTHER" id="PTHR42940">
    <property type="entry name" value="ALCOHOL DEHYDROGENASE 1-RELATED"/>
    <property type="match status" value="1"/>
</dbReference>
<sequence>MSEISVRYARWDAVGEPFTVIDGVTPAIPADGWILAEIDMATICGSDLHTVMGHRNSPAPSILGHEQVGRVVGLGRSARPTYFDGAQIGLGDRVTWSVTASCGACEQCRAGREQKCARLRKYGHAELTAQWPLNGGFATHCLLAPGTTVVPVPGELPDRVACPASCATATVAAVLDAANRDSPAGPRRVLITGAGMLGVTAAAMASRAGGEVVVIDPDADRRALAARFGADRVLGADERPSGFDIAIELSGNAAAVETCLASVGVGGRAVLAGSVSSSRPVAFDPERLVRNLVTVTGVHNYRPGHLETAVRFLADNHERYPFAELVSGGYGLDRIDDAVRAAAQGPGLRQAIVPAA</sequence>
<comment type="caution">
    <text evidence="11">The sequence shown here is derived from an EMBL/GenBank/DDBJ whole genome shotgun (WGS) entry which is preliminary data.</text>
</comment>
<dbReference type="SUPFAM" id="SSF51735">
    <property type="entry name" value="NAD(P)-binding Rossmann-fold domains"/>
    <property type="match status" value="1"/>
</dbReference>
<evidence type="ECO:0000256" key="6">
    <source>
        <dbReference type="ARBA" id="ARBA00023002"/>
    </source>
</evidence>
<name>A0ABW6S0Y1_9NOCA</name>
<proteinExistence type="inferred from homology"/>
<feature type="domain" description="Alcohol dehydrogenase-like N-terminal" evidence="10">
    <location>
        <begin position="31"/>
        <end position="153"/>
    </location>
</feature>
<keyword evidence="5 8" id="KW-0862">Zinc</keyword>
<keyword evidence="12" id="KW-1185">Reference proteome</keyword>
<dbReference type="Pfam" id="PF08240">
    <property type="entry name" value="ADH_N"/>
    <property type="match status" value="1"/>
</dbReference>
<dbReference type="NCBIfam" id="TIGR03366">
    <property type="entry name" value="HpnZ_proposed"/>
    <property type="match status" value="1"/>
</dbReference>
<reference evidence="11 12" key="1">
    <citation type="submission" date="2024-10" db="EMBL/GenBank/DDBJ databases">
        <title>The Natural Products Discovery Center: Release of the First 8490 Sequenced Strains for Exploring Actinobacteria Biosynthetic Diversity.</title>
        <authorList>
            <person name="Kalkreuter E."/>
            <person name="Kautsar S.A."/>
            <person name="Yang D."/>
            <person name="Bader C.D."/>
            <person name="Teijaro C.N."/>
            <person name="Fluegel L."/>
            <person name="Davis C.M."/>
            <person name="Simpson J.R."/>
            <person name="Lauterbach L."/>
            <person name="Steele A.D."/>
            <person name="Gui C."/>
            <person name="Meng S."/>
            <person name="Li G."/>
            <person name="Viehrig K."/>
            <person name="Ye F."/>
            <person name="Su P."/>
            <person name="Kiefer A.F."/>
            <person name="Nichols A."/>
            <person name="Cepeda A.J."/>
            <person name="Yan W."/>
            <person name="Fan B."/>
            <person name="Jiang Y."/>
            <person name="Adhikari A."/>
            <person name="Zheng C.-J."/>
            <person name="Schuster L."/>
            <person name="Cowan T.M."/>
            <person name="Smanski M.J."/>
            <person name="Chevrette M.G."/>
            <person name="De Carvalho L.P.S."/>
            <person name="Shen B."/>
        </authorList>
    </citation>
    <scope>NUCLEOTIDE SEQUENCE [LARGE SCALE GENOMIC DNA]</scope>
    <source>
        <strain evidence="11 12">NPDC002593</strain>
    </source>
</reference>
<dbReference type="Gene3D" id="3.40.50.720">
    <property type="entry name" value="NAD(P)-binding Rossmann-like Domain"/>
    <property type="match status" value="1"/>
</dbReference>
<keyword evidence="7" id="KW-0520">NAD</keyword>
<evidence type="ECO:0000256" key="8">
    <source>
        <dbReference type="RuleBase" id="RU361277"/>
    </source>
</evidence>
<dbReference type="EC" id="1.1.1.1" evidence="3"/>
<evidence type="ECO:0000256" key="5">
    <source>
        <dbReference type="ARBA" id="ARBA00022833"/>
    </source>
</evidence>
<dbReference type="InterPro" id="IPR013154">
    <property type="entry name" value="ADH-like_N"/>
</dbReference>
<dbReference type="InterPro" id="IPR017743">
    <property type="entry name" value="ADH_phosphonate_catab-assoc"/>
</dbReference>
<evidence type="ECO:0000256" key="1">
    <source>
        <dbReference type="ARBA" id="ARBA00001947"/>
    </source>
</evidence>
<evidence type="ECO:0000256" key="4">
    <source>
        <dbReference type="ARBA" id="ARBA00022723"/>
    </source>
</evidence>
<gene>
    <name evidence="11" type="ORF">ACFYXQ_19445</name>
</gene>
<dbReference type="InterPro" id="IPR013149">
    <property type="entry name" value="ADH-like_C"/>
</dbReference>
<dbReference type="SUPFAM" id="SSF50129">
    <property type="entry name" value="GroES-like"/>
    <property type="match status" value="1"/>
</dbReference>
<feature type="domain" description="Alcohol dehydrogenase-like C-terminal" evidence="9">
    <location>
        <begin position="197"/>
        <end position="314"/>
    </location>
</feature>
<dbReference type="InterPro" id="IPR002328">
    <property type="entry name" value="ADH_Zn_CS"/>
</dbReference>
<dbReference type="Proteomes" id="UP001601992">
    <property type="component" value="Unassembled WGS sequence"/>
</dbReference>
<evidence type="ECO:0000256" key="7">
    <source>
        <dbReference type="ARBA" id="ARBA00023027"/>
    </source>
</evidence>
<keyword evidence="6" id="KW-0560">Oxidoreductase</keyword>
<dbReference type="PANTHER" id="PTHR42940:SF3">
    <property type="entry name" value="ALCOHOL DEHYDROGENASE 1-RELATED"/>
    <property type="match status" value="1"/>
</dbReference>
<dbReference type="RefSeq" id="WP_387404490.1">
    <property type="nucleotide sequence ID" value="NZ_JBIAQY010000006.1"/>
</dbReference>
<dbReference type="EMBL" id="JBIAQY010000006">
    <property type="protein sequence ID" value="MFF3569955.1"/>
    <property type="molecule type" value="Genomic_DNA"/>
</dbReference>
<evidence type="ECO:0000313" key="11">
    <source>
        <dbReference type="EMBL" id="MFF3569955.1"/>
    </source>
</evidence>
<comment type="similarity">
    <text evidence="2 8">Belongs to the zinc-containing alcohol dehydrogenase family.</text>
</comment>
<dbReference type="InterPro" id="IPR011032">
    <property type="entry name" value="GroES-like_sf"/>
</dbReference>
<accession>A0ABW6S0Y1</accession>
<protein>
    <recommendedName>
        <fullName evidence="3">alcohol dehydrogenase</fullName>
        <ecNumber evidence="3">1.1.1.1</ecNumber>
    </recommendedName>
</protein>
<evidence type="ECO:0000256" key="3">
    <source>
        <dbReference type="ARBA" id="ARBA00013190"/>
    </source>
</evidence>
<organism evidence="11 12">
    <name type="scientific">Nocardia jiangxiensis</name>
    <dbReference type="NCBI Taxonomy" id="282685"/>
    <lineage>
        <taxon>Bacteria</taxon>
        <taxon>Bacillati</taxon>
        <taxon>Actinomycetota</taxon>
        <taxon>Actinomycetes</taxon>
        <taxon>Mycobacteriales</taxon>
        <taxon>Nocardiaceae</taxon>
        <taxon>Nocardia</taxon>
    </lineage>
</organism>
<evidence type="ECO:0000259" key="10">
    <source>
        <dbReference type="Pfam" id="PF08240"/>
    </source>
</evidence>
<comment type="cofactor">
    <cofactor evidence="1 8">
        <name>Zn(2+)</name>
        <dbReference type="ChEBI" id="CHEBI:29105"/>
    </cofactor>
</comment>
<dbReference type="Pfam" id="PF00107">
    <property type="entry name" value="ADH_zinc_N"/>
    <property type="match status" value="1"/>
</dbReference>
<dbReference type="PROSITE" id="PS00059">
    <property type="entry name" value="ADH_ZINC"/>
    <property type="match status" value="1"/>
</dbReference>
<dbReference type="Gene3D" id="3.90.180.10">
    <property type="entry name" value="Medium-chain alcohol dehydrogenases, catalytic domain"/>
    <property type="match status" value="1"/>
</dbReference>